<feature type="region of interest" description="Disordered" evidence="1">
    <location>
        <begin position="102"/>
        <end position="143"/>
    </location>
</feature>
<evidence type="ECO:0000313" key="2">
    <source>
        <dbReference type="EMBL" id="KZS87531.1"/>
    </source>
</evidence>
<evidence type="ECO:0000313" key="3">
    <source>
        <dbReference type="Proteomes" id="UP000076722"/>
    </source>
</evidence>
<protein>
    <submittedName>
        <fullName evidence="2">Uncharacterized protein</fullName>
    </submittedName>
</protein>
<dbReference type="EMBL" id="KV419448">
    <property type="protein sequence ID" value="KZS87531.1"/>
    <property type="molecule type" value="Genomic_DNA"/>
</dbReference>
<keyword evidence="3" id="KW-1185">Reference proteome</keyword>
<evidence type="ECO:0000256" key="1">
    <source>
        <dbReference type="SAM" id="MobiDB-lite"/>
    </source>
</evidence>
<organism evidence="2 3">
    <name type="scientific">Sistotremastrum niveocremeum HHB9708</name>
    <dbReference type="NCBI Taxonomy" id="1314777"/>
    <lineage>
        <taxon>Eukaryota</taxon>
        <taxon>Fungi</taxon>
        <taxon>Dikarya</taxon>
        <taxon>Basidiomycota</taxon>
        <taxon>Agaricomycotina</taxon>
        <taxon>Agaricomycetes</taxon>
        <taxon>Sistotremastrales</taxon>
        <taxon>Sistotremastraceae</taxon>
        <taxon>Sertulicium</taxon>
        <taxon>Sertulicium niveocremeum</taxon>
    </lineage>
</organism>
<sequence>MFHFTDVDRKVVSCQGPACGPVDARPKYPAKVATDEHGYKTGLDPRNNTTKLLCPVCHDHYTAKMIAEEQEHAARKIKVSEKALIKASSKAQRGQFTFPVQAVSPGHRSRSATSGANPGGPPISGSASLTQKMQTHGTQKSGSKMIAGVKYNVKAEPDVVEVKDGGAIVVDAFLRGWV</sequence>
<reference evidence="2 3" key="1">
    <citation type="journal article" date="2016" name="Mol. Biol. Evol.">
        <title>Comparative Genomics of Early-Diverging Mushroom-Forming Fungi Provides Insights into the Origins of Lignocellulose Decay Capabilities.</title>
        <authorList>
            <person name="Nagy L.G."/>
            <person name="Riley R."/>
            <person name="Tritt A."/>
            <person name="Adam C."/>
            <person name="Daum C."/>
            <person name="Floudas D."/>
            <person name="Sun H."/>
            <person name="Yadav J.S."/>
            <person name="Pangilinan J."/>
            <person name="Larsson K.H."/>
            <person name="Matsuura K."/>
            <person name="Barry K."/>
            <person name="Labutti K."/>
            <person name="Kuo R."/>
            <person name="Ohm R.A."/>
            <person name="Bhattacharya S.S."/>
            <person name="Shirouzu T."/>
            <person name="Yoshinaga Y."/>
            <person name="Martin F.M."/>
            <person name="Grigoriev I.V."/>
            <person name="Hibbett D.S."/>
        </authorList>
    </citation>
    <scope>NUCLEOTIDE SEQUENCE [LARGE SCALE GENOMIC DNA]</scope>
    <source>
        <strain evidence="2 3">HHB9708</strain>
    </source>
</reference>
<dbReference type="Proteomes" id="UP000076722">
    <property type="component" value="Unassembled WGS sequence"/>
</dbReference>
<name>A0A164NAY7_9AGAM</name>
<dbReference type="AlphaFoldDB" id="A0A164NAY7"/>
<feature type="compositionally biased region" description="Polar residues" evidence="1">
    <location>
        <begin position="125"/>
        <end position="142"/>
    </location>
</feature>
<proteinExistence type="predicted"/>
<accession>A0A164NAY7</accession>
<gene>
    <name evidence="2" type="ORF">SISNIDRAFT_490991</name>
</gene>